<protein>
    <submittedName>
        <fullName evidence="1">Uncharacterized protein</fullName>
    </submittedName>
</protein>
<dbReference type="Proteomes" id="UP001497382">
    <property type="component" value="Unassembled WGS sequence"/>
</dbReference>
<accession>A0AAV2C309</accession>
<dbReference type="AlphaFoldDB" id="A0AAV2C309"/>
<name>A0AAV2C309_9ARAC</name>
<evidence type="ECO:0000313" key="2">
    <source>
        <dbReference type="Proteomes" id="UP001497382"/>
    </source>
</evidence>
<evidence type="ECO:0000313" key="1">
    <source>
        <dbReference type="EMBL" id="CAL1302059.1"/>
    </source>
</evidence>
<comment type="caution">
    <text evidence="1">The sequence shown here is derived from an EMBL/GenBank/DDBJ whole genome shotgun (WGS) entry which is preliminary data.</text>
</comment>
<keyword evidence="2" id="KW-1185">Reference proteome</keyword>
<reference evidence="1 2" key="1">
    <citation type="submission" date="2024-04" db="EMBL/GenBank/DDBJ databases">
        <authorList>
            <person name="Rising A."/>
            <person name="Reimegard J."/>
            <person name="Sonavane S."/>
            <person name="Akerstrom W."/>
            <person name="Nylinder S."/>
            <person name="Hedman E."/>
            <person name="Kallberg Y."/>
        </authorList>
    </citation>
    <scope>NUCLEOTIDE SEQUENCE [LARGE SCALE GENOMIC DNA]</scope>
</reference>
<dbReference type="EMBL" id="CAXIEN010001173">
    <property type="protein sequence ID" value="CAL1302059.1"/>
    <property type="molecule type" value="Genomic_DNA"/>
</dbReference>
<gene>
    <name evidence="1" type="ORF">LARSCL_LOCUS22871</name>
</gene>
<proteinExistence type="predicted"/>
<organism evidence="1 2">
    <name type="scientific">Larinioides sclopetarius</name>
    <dbReference type="NCBI Taxonomy" id="280406"/>
    <lineage>
        <taxon>Eukaryota</taxon>
        <taxon>Metazoa</taxon>
        <taxon>Ecdysozoa</taxon>
        <taxon>Arthropoda</taxon>
        <taxon>Chelicerata</taxon>
        <taxon>Arachnida</taxon>
        <taxon>Araneae</taxon>
        <taxon>Araneomorphae</taxon>
        <taxon>Entelegynae</taxon>
        <taxon>Araneoidea</taxon>
        <taxon>Araneidae</taxon>
        <taxon>Larinioides</taxon>
    </lineage>
</organism>
<sequence>MWEKALQFCNFSFQFRQRQLIIQPHIYFPPISVISLFKASRYRKLINSRNMLQKRTCVERIVVSARLQENYKPRNILYRKTGRASSHFFKSEVTGNPLQNRTCVEGIVVSARLQEIYKPRNISKNRTSVISFF</sequence>